<sequence length="331" mass="35894">MKNFSLLTAVVVLLGSAACDDKAKTQTESVQLIFDTDFGPDYDDVGAITLLHALADSGQVNILATVASCSHPNAAAAIDVFNTYFGRPGLPIGVPKGPSVADTDKQHWTDSVIANYPHRLQSNDEAPVAVEVYRKVLAAQPDGSVTVVTVGFFTNLANLLNSAPDQFSDLSGKQLVAKKVKQLVSMAGWFPTGAEYNVKRDPIASMQVMEEWPTPILLSGFHIGQKIKTGLPLINNAAIKNSPVKDVFRISIPLDPQDSAGRMSWDQTAVLVAVKGYDPYYSIQTGHMSVDSTGTNTWDTSGKDHARLVEKMEVRKVNTLIDDLMMYQPKK</sequence>
<evidence type="ECO:0000313" key="2">
    <source>
        <dbReference type="EMBL" id="WOK07385.1"/>
    </source>
</evidence>
<dbReference type="PROSITE" id="PS51257">
    <property type="entry name" value="PROKAR_LIPOPROTEIN"/>
    <property type="match status" value="1"/>
</dbReference>
<dbReference type="Proteomes" id="UP001302349">
    <property type="component" value="Chromosome"/>
</dbReference>
<dbReference type="PANTHER" id="PTHR43264">
    <property type="match status" value="1"/>
</dbReference>
<dbReference type="SUPFAM" id="SSF53590">
    <property type="entry name" value="Nucleoside hydrolase"/>
    <property type="match status" value="1"/>
</dbReference>
<dbReference type="GO" id="GO:0016787">
    <property type="term" value="F:hydrolase activity"/>
    <property type="evidence" value="ECO:0007669"/>
    <property type="project" value="UniProtKB-KW"/>
</dbReference>
<accession>A0ABZ0ISM0</accession>
<keyword evidence="2" id="KW-0378">Hydrolase</keyword>
<keyword evidence="3" id="KW-1185">Reference proteome</keyword>
<evidence type="ECO:0000259" key="1">
    <source>
        <dbReference type="Pfam" id="PF01156"/>
    </source>
</evidence>
<dbReference type="Pfam" id="PF01156">
    <property type="entry name" value="IU_nuc_hydro"/>
    <property type="match status" value="1"/>
</dbReference>
<dbReference type="RefSeq" id="WP_317490063.1">
    <property type="nucleotide sequence ID" value="NZ_CP136051.1"/>
</dbReference>
<dbReference type="EMBL" id="CP136051">
    <property type="protein sequence ID" value="WOK07385.1"/>
    <property type="molecule type" value="Genomic_DNA"/>
</dbReference>
<protein>
    <submittedName>
        <fullName evidence="2">Nucleoside hydrolase</fullName>
    </submittedName>
</protein>
<reference evidence="2 3" key="1">
    <citation type="journal article" date="2023" name="Microbiol. Resour. Announc.">
        <title>Complete Genome Sequence of Imperialibacter roseus strain P4T.</title>
        <authorList>
            <person name="Tizabi D.R."/>
            <person name="Bachvaroff T."/>
            <person name="Hill R.T."/>
        </authorList>
    </citation>
    <scope>NUCLEOTIDE SEQUENCE [LARGE SCALE GENOMIC DNA]</scope>
    <source>
        <strain evidence="2 3">P4T</strain>
    </source>
</reference>
<dbReference type="Gene3D" id="3.90.245.10">
    <property type="entry name" value="Ribonucleoside hydrolase-like"/>
    <property type="match status" value="1"/>
</dbReference>
<gene>
    <name evidence="2" type="ORF">RT717_01960</name>
</gene>
<dbReference type="InterPro" id="IPR001910">
    <property type="entry name" value="Inosine/uridine_hydrolase_dom"/>
</dbReference>
<name>A0ABZ0ISM0_9BACT</name>
<dbReference type="PANTHER" id="PTHR43264:SF1">
    <property type="entry name" value="INOSINE_URIDINE-PREFERRING NUCLEOSIDE HYDROLASE DOMAIN-CONTAINING PROTEIN"/>
    <property type="match status" value="1"/>
</dbReference>
<feature type="domain" description="Inosine/uridine-preferring nucleoside hydrolase" evidence="1">
    <location>
        <begin position="32"/>
        <end position="300"/>
    </location>
</feature>
<organism evidence="2 3">
    <name type="scientific">Imperialibacter roseus</name>
    <dbReference type="NCBI Taxonomy" id="1324217"/>
    <lineage>
        <taxon>Bacteria</taxon>
        <taxon>Pseudomonadati</taxon>
        <taxon>Bacteroidota</taxon>
        <taxon>Cytophagia</taxon>
        <taxon>Cytophagales</taxon>
        <taxon>Flammeovirgaceae</taxon>
        <taxon>Imperialibacter</taxon>
    </lineage>
</organism>
<proteinExistence type="predicted"/>
<evidence type="ECO:0000313" key="3">
    <source>
        <dbReference type="Proteomes" id="UP001302349"/>
    </source>
</evidence>
<dbReference type="InterPro" id="IPR036452">
    <property type="entry name" value="Ribo_hydro-like"/>
</dbReference>